<proteinExistence type="predicted"/>
<organism evidence="1 2">
    <name type="scientific">bacterium (Candidatus Gribaldobacteria) CG_4_10_14_0_2_um_filter_41_16</name>
    <dbReference type="NCBI Taxonomy" id="2014265"/>
    <lineage>
        <taxon>Bacteria</taxon>
        <taxon>Candidatus Gribaldobacteria</taxon>
    </lineage>
</organism>
<reference evidence="2" key="1">
    <citation type="submission" date="2017-09" db="EMBL/GenBank/DDBJ databases">
        <title>Depth-based differentiation of microbial function through sediment-hosted aquifers and enrichment of novel symbionts in the deep terrestrial subsurface.</title>
        <authorList>
            <person name="Probst A.J."/>
            <person name="Ladd B."/>
            <person name="Jarett J.K."/>
            <person name="Geller-Mcgrath D.E."/>
            <person name="Sieber C.M.K."/>
            <person name="Emerson J.B."/>
            <person name="Anantharaman K."/>
            <person name="Thomas B.C."/>
            <person name="Malmstrom R."/>
            <person name="Stieglmeier M."/>
            <person name="Klingl A."/>
            <person name="Woyke T."/>
            <person name="Ryan C.M."/>
            <person name="Banfield J.F."/>
        </authorList>
    </citation>
    <scope>NUCLEOTIDE SEQUENCE [LARGE SCALE GENOMIC DNA]</scope>
</reference>
<evidence type="ECO:0000313" key="1">
    <source>
        <dbReference type="EMBL" id="PJA01850.1"/>
    </source>
</evidence>
<comment type="caution">
    <text evidence="1">The sequence shown here is derived from an EMBL/GenBank/DDBJ whole genome shotgun (WGS) entry which is preliminary data.</text>
</comment>
<dbReference type="EMBL" id="PFPR01000012">
    <property type="protein sequence ID" value="PJA01850.1"/>
    <property type="molecule type" value="Genomic_DNA"/>
</dbReference>
<dbReference type="AlphaFoldDB" id="A0A2M7VJ41"/>
<dbReference type="Proteomes" id="UP000229364">
    <property type="component" value="Unassembled WGS sequence"/>
</dbReference>
<sequence length="80" mass="9032">MTLTPEQFNKLATKEDLKDLVTKTEMNEKFDQVLTAVDGLAKSVKDFHPEMASNQGAHGRMSDNIAGHEVRIKKLEYKNV</sequence>
<accession>A0A2M7VJ41</accession>
<evidence type="ECO:0000313" key="2">
    <source>
        <dbReference type="Proteomes" id="UP000229364"/>
    </source>
</evidence>
<protein>
    <submittedName>
        <fullName evidence="1">Uncharacterized protein</fullName>
    </submittedName>
</protein>
<name>A0A2M7VJ41_9BACT</name>
<gene>
    <name evidence="1" type="ORF">COX74_00550</name>
</gene>